<accession>A0A222EQ07</accession>
<evidence type="ECO:0000313" key="2">
    <source>
        <dbReference type="EMBL" id="ASP28620.1"/>
    </source>
</evidence>
<evidence type="ECO:0000313" key="3">
    <source>
        <dbReference type="Proteomes" id="UP000203229"/>
    </source>
</evidence>
<evidence type="ECO:0000256" key="1">
    <source>
        <dbReference type="SAM" id="Phobius"/>
    </source>
</evidence>
<keyword evidence="1" id="KW-1133">Transmembrane helix</keyword>
<dbReference type="EMBL" id="CP022535">
    <property type="protein sequence ID" value="ASP28620.1"/>
    <property type="molecule type" value="Genomic_DNA"/>
</dbReference>
<proteinExistence type="predicted"/>
<dbReference type="KEGG" id="scou:SCORR_v1c08480"/>
<dbReference type="AlphaFoldDB" id="A0A222EQ07"/>
<dbReference type="RefSeq" id="WP_094049527.1">
    <property type="nucleotide sequence ID" value="NZ_CP022535.1"/>
</dbReference>
<keyword evidence="1" id="KW-0812">Transmembrane</keyword>
<feature type="transmembrane region" description="Helical" evidence="1">
    <location>
        <begin position="6"/>
        <end position="24"/>
    </location>
</feature>
<protein>
    <submittedName>
        <fullName evidence="2">Uncharacterized protein</fullName>
    </submittedName>
</protein>
<organism evidence="2 3">
    <name type="scientific">Spiroplasma corruscae</name>
    <dbReference type="NCBI Taxonomy" id="216934"/>
    <lineage>
        <taxon>Bacteria</taxon>
        <taxon>Bacillati</taxon>
        <taxon>Mycoplasmatota</taxon>
        <taxon>Mollicutes</taxon>
        <taxon>Entomoplasmatales</taxon>
        <taxon>Spiroplasmataceae</taxon>
        <taxon>Spiroplasma</taxon>
    </lineage>
</organism>
<keyword evidence="1" id="KW-0472">Membrane</keyword>
<keyword evidence="3" id="KW-1185">Reference proteome</keyword>
<sequence>MNLPYWIILILLFIAVILYFVIPWKKIRKWRKSKRDIVNKPKDLNGNRELDIDIDIDESQKELVIKNNGQKPLYGVFNWFGSKQALRDKALVYVKEELDCCELCAPFENKIISLEKYDKNFITMSEAISKGYHHIGCKHIDINYFPNETKLPENIYTTKQKKAKHRIILDLFRQEQELRNLIYNFDNNIGDVKKKDIDNKKNAIKEYCKVNSIKYSQLKENPNLKDIDKFRYN</sequence>
<dbReference type="Proteomes" id="UP000203229">
    <property type="component" value="Chromosome"/>
</dbReference>
<name>A0A222EQ07_9MOLU</name>
<dbReference type="OrthoDB" id="389145at2"/>
<reference evidence="2 3" key="1">
    <citation type="submission" date="2017-07" db="EMBL/GenBank/DDBJ databases">
        <title>Complete genome sequence of Spiroplasma corruscae EC-1 (DSM 19793).</title>
        <authorList>
            <person name="Tsai Y.-M."/>
            <person name="Lo W.-S."/>
            <person name="Kuo C.-H."/>
        </authorList>
    </citation>
    <scope>NUCLEOTIDE SEQUENCE [LARGE SCALE GENOMIC DNA]</scope>
    <source>
        <strain evidence="2 3">EC-1</strain>
    </source>
</reference>
<gene>
    <name evidence="2" type="ORF">SCORR_v1c08480</name>
</gene>